<name>A0A9W7E445_9STRA</name>
<dbReference type="OrthoDB" id="10326827at2759"/>
<dbReference type="Proteomes" id="UP001165085">
    <property type="component" value="Unassembled WGS sequence"/>
</dbReference>
<proteinExistence type="predicted"/>
<protein>
    <submittedName>
        <fullName evidence="2">Uncharacterized protein</fullName>
    </submittedName>
</protein>
<feature type="compositionally biased region" description="Low complexity" evidence="1">
    <location>
        <begin position="29"/>
        <end position="38"/>
    </location>
</feature>
<keyword evidence="3" id="KW-1185">Reference proteome</keyword>
<organism evidence="2 3">
    <name type="scientific">Triparma strigata</name>
    <dbReference type="NCBI Taxonomy" id="1606541"/>
    <lineage>
        <taxon>Eukaryota</taxon>
        <taxon>Sar</taxon>
        <taxon>Stramenopiles</taxon>
        <taxon>Ochrophyta</taxon>
        <taxon>Bolidophyceae</taxon>
        <taxon>Parmales</taxon>
        <taxon>Triparmaceae</taxon>
        <taxon>Triparma</taxon>
    </lineage>
</organism>
<dbReference type="AlphaFoldDB" id="A0A9W7E445"/>
<accession>A0A9W7E445</accession>
<reference evidence="3" key="1">
    <citation type="journal article" date="2023" name="Commun. Biol.">
        <title>Genome analysis of Parmales, the sister group of diatoms, reveals the evolutionary specialization of diatoms from phago-mixotrophs to photoautotrophs.</title>
        <authorList>
            <person name="Ban H."/>
            <person name="Sato S."/>
            <person name="Yoshikawa S."/>
            <person name="Yamada K."/>
            <person name="Nakamura Y."/>
            <person name="Ichinomiya M."/>
            <person name="Sato N."/>
            <person name="Blanc-Mathieu R."/>
            <person name="Endo H."/>
            <person name="Kuwata A."/>
            <person name="Ogata H."/>
        </authorList>
    </citation>
    <scope>NUCLEOTIDE SEQUENCE [LARGE SCALE GENOMIC DNA]</scope>
    <source>
        <strain evidence="3">NIES 3701</strain>
    </source>
</reference>
<evidence type="ECO:0000313" key="2">
    <source>
        <dbReference type="EMBL" id="GMH67444.1"/>
    </source>
</evidence>
<sequence>MASLNPTTALSEEFLPDPPKPKEEKKKPAMAPLHHGALPPAPKPGRTLTETVDYPSRYPEDWGTIMGDILGGTGSMYKTDPTCTTFHKEIKDQKAAEAIIKEKEFPDGTNVNPPVMFQLIPNKGLIIHYRIFLSRPLGDLTGSSAAEFAEAAKANYDNLPRSQRPTHCSTSLLYYNKKATGGDHLWGKYECRARMAQEGLDGQNAVELSAVEGPGGLLWTDGDGFEMKIIKDPETEIWSVKEGEWQGVEMSFETDDLDNVVALKFDNEFYIKRQPACNPPHPAHWATVTGTMNCNGHISGEVDFTSTETFHPLIKDIVAAEKYIEDRTGILNCPIVWSVTDKGLHVYWRRQSFKDGGKSAEDIAKKLHKGKTNVYYAKKHVQGDDVFGRYVNGKDQIIASPVPFLKSSWTLRDGKTKKRSFCDGGEIIRTKKGEIEAYQYDGKVFKKVEGHEMEEDVGGGGGCCIIS</sequence>
<feature type="region of interest" description="Disordered" evidence="1">
    <location>
        <begin position="1"/>
        <end position="54"/>
    </location>
</feature>
<dbReference type="EMBL" id="BRXY01000117">
    <property type="protein sequence ID" value="GMH67444.1"/>
    <property type="molecule type" value="Genomic_DNA"/>
</dbReference>
<evidence type="ECO:0000313" key="3">
    <source>
        <dbReference type="Proteomes" id="UP001165085"/>
    </source>
</evidence>
<evidence type="ECO:0000256" key="1">
    <source>
        <dbReference type="SAM" id="MobiDB-lite"/>
    </source>
</evidence>
<feature type="compositionally biased region" description="Polar residues" evidence="1">
    <location>
        <begin position="1"/>
        <end position="10"/>
    </location>
</feature>
<comment type="caution">
    <text evidence="2">The sequence shown here is derived from an EMBL/GenBank/DDBJ whole genome shotgun (WGS) entry which is preliminary data.</text>
</comment>
<gene>
    <name evidence="2" type="ORF">TrST_g2074</name>
</gene>